<accession>A0ACA9K572</accession>
<reference evidence="1" key="1">
    <citation type="submission" date="2021-06" db="EMBL/GenBank/DDBJ databases">
        <authorList>
            <person name="Kallberg Y."/>
            <person name="Tangrot J."/>
            <person name="Rosling A."/>
        </authorList>
    </citation>
    <scope>NUCLEOTIDE SEQUENCE</scope>
    <source>
        <strain evidence="1">AU212A</strain>
    </source>
</reference>
<dbReference type="EMBL" id="CAJVPM010000846">
    <property type="protein sequence ID" value="CAG8453142.1"/>
    <property type="molecule type" value="Genomic_DNA"/>
</dbReference>
<sequence>AGANWKSHAKDDTTQQESDTVSYNHFWNCAKSSQNETGIMIIDEFEYWRNLQDFSEPWYKTLCHEYRHLRKEELPDGVEFGIAYKTISINVHTYLNYLLNTFTLLGGTTQRVNLSHLLECIGSETDVVINCSGIHARTLKGVEDPKVYAVRGQLVVAQFPRPQNWAFFVHGDKRPEMTYAIPRDNGEVILGGTYEEHNYSTDINYDIATGIIRRCLAVRPDLKPKDQPQLTIKEHIVGFRPCRKGGVRVDAEWTTFRESGKKVLICHNYGHGGAGK</sequence>
<dbReference type="Proteomes" id="UP000789860">
    <property type="component" value="Unassembled WGS sequence"/>
</dbReference>
<gene>
    <name evidence="1" type="ORF">SCALOS_LOCUS1278</name>
</gene>
<comment type="caution">
    <text evidence="1">The sequence shown here is derived from an EMBL/GenBank/DDBJ whole genome shotgun (WGS) entry which is preliminary data.</text>
</comment>
<feature type="non-terminal residue" evidence="1">
    <location>
        <position position="1"/>
    </location>
</feature>
<evidence type="ECO:0000313" key="2">
    <source>
        <dbReference type="Proteomes" id="UP000789860"/>
    </source>
</evidence>
<keyword evidence="2" id="KW-1185">Reference proteome</keyword>
<proteinExistence type="predicted"/>
<protein>
    <submittedName>
        <fullName evidence="1">5791_t:CDS:1</fullName>
    </submittedName>
</protein>
<organism evidence="1 2">
    <name type="scientific">Scutellospora calospora</name>
    <dbReference type="NCBI Taxonomy" id="85575"/>
    <lineage>
        <taxon>Eukaryota</taxon>
        <taxon>Fungi</taxon>
        <taxon>Fungi incertae sedis</taxon>
        <taxon>Mucoromycota</taxon>
        <taxon>Glomeromycotina</taxon>
        <taxon>Glomeromycetes</taxon>
        <taxon>Diversisporales</taxon>
        <taxon>Gigasporaceae</taxon>
        <taxon>Scutellospora</taxon>
    </lineage>
</organism>
<name>A0ACA9K572_9GLOM</name>
<evidence type="ECO:0000313" key="1">
    <source>
        <dbReference type="EMBL" id="CAG8453142.1"/>
    </source>
</evidence>